<feature type="transmembrane region" description="Helical" evidence="1">
    <location>
        <begin position="75"/>
        <end position="98"/>
    </location>
</feature>
<dbReference type="Proteomes" id="UP000318478">
    <property type="component" value="Unassembled WGS sequence"/>
</dbReference>
<reference evidence="2 3" key="1">
    <citation type="submission" date="2019-02" db="EMBL/GenBank/DDBJ databases">
        <title>Deep-cultivation of Planctomycetes and their phenomic and genomic characterization uncovers novel biology.</title>
        <authorList>
            <person name="Wiegand S."/>
            <person name="Jogler M."/>
            <person name="Boedeker C."/>
            <person name="Pinto D."/>
            <person name="Vollmers J."/>
            <person name="Rivas-Marin E."/>
            <person name="Kohn T."/>
            <person name="Peeters S.H."/>
            <person name="Heuer A."/>
            <person name="Rast P."/>
            <person name="Oberbeckmann S."/>
            <person name="Bunk B."/>
            <person name="Jeske O."/>
            <person name="Meyerdierks A."/>
            <person name="Storesund J.E."/>
            <person name="Kallscheuer N."/>
            <person name="Luecker S."/>
            <person name="Lage O.M."/>
            <person name="Pohl T."/>
            <person name="Merkel B.J."/>
            <person name="Hornburger P."/>
            <person name="Mueller R.-W."/>
            <person name="Bruemmer F."/>
            <person name="Labrenz M."/>
            <person name="Spormann A.M."/>
            <person name="Op Den Camp H."/>
            <person name="Overmann J."/>
            <person name="Amann R."/>
            <person name="Jetten M.S.M."/>
            <person name="Mascher T."/>
            <person name="Medema M.H."/>
            <person name="Devos D.P."/>
            <person name="Kaster A.-K."/>
            <person name="Ovreas L."/>
            <person name="Rohde M."/>
            <person name="Galperin M.Y."/>
            <person name="Jogler C."/>
        </authorList>
    </citation>
    <scope>NUCLEOTIDE SEQUENCE [LARGE SCALE GENOMIC DNA]</scope>
    <source>
        <strain evidence="2 3">Pla123a</strain>
    </source>
</reference>
<dbReference type="AlphaFoldDB" id="A0A5C5ZE97"/>
<dbReference type="RefSeq" id="WP_146583735.1">
    <property type="nucleotide sequence ID" value="NZ_SJPO01000001.1"/>
</dbReference>
<dbReference type="EMBL" id="SJPO01000001">
    <property type="protein sequence ID" value="TWT85476.1"/>
    <property type="molecule type" value="Genomic_DNA"/>
</dbReference>
<dbReference type="OrthoDB" id="9919013at2"/>
<protein>
    <submittedName>
        <fullName evidence="2">Uncharacterized protein</fullName>
    </submittedName>
</protein>
<proteinExistence type="predicted"/>
<evidence type="ECO:0000256" key="1">
    <source>
        <dbReference type="SAM" id="Phobius"/>
    </source>
</evidence>
<keyword evidence="1" id="KW-1133">Transmembrane helix</keyword>
<accession>A0A5C5ZE97</accession>
<keyword evidence="1" id="KW-0812">Transmembrane</keyword>
<organism evidence="2 3">
    <name type="scientific">Posidoniimonas polymericola</name>
    <dbReference type="NCBI Taxonomy" id="2528002"/>
    <lineage>
        <taxon>Bacteria</taxon>
        <taxon>Pseudomonadati</taxon>
        <taxon>Planctomycetota</taxon>
        <taxon>Planctomycetia</taxon>
        <taxon>Pirellulales</taxon>
        <taxon>Lacipirellulaceae</taxon>
        <taxon>Posidoniimonas</taxon>
    </lineage>
</organism>
<evidence type="ECO:0000313" key="2">
    <source>
        <dbReference type="EMBL" id="TWT85476.1"/>
    </source>
</evidence>
<comment type="caution">
    <text evidence="2">The sequence shown here is derived from an EMBL/GenBank/DDBJ whole genome shotgun (WGS) entry which is preliminary data.</text>
</comment>
<gene>
    <name evidence="2" type="ORF">Pla123a_02830</name>
</gene>
<name>A0A5C5ZE97_9BACT</name>
<sequence>MKTKYSLIGLAALLLLSLLAGWLNRNQVAFSLDAQRLTVWEPWAGWAPGVASGVFLTAIAGVLLGGVARGKSRRAALLLLIVGLAWTAAAAATGPFVANAADPQAIQFGEGVLGQGYTRRFTLGDVERIEVYRTRRRPDGRKKTRRQTTIAELHHADGQVDYLSMHRPLRSALLEHVLSQARERGIDVNDRRED</sequence>
<feature type="transmembrane region" description="Helical" evidence="1">
    <location>
        <begin position="47"/>
        <end position="68"/>
    </location>
</feature>
<keyword evidence="1" id="KW-0472">Membrane</keyword>
<keyword evidence="3" id="KW-1185">Reference proteome</keyword>
<evidence type="ECO:0000313" key="3">
    <source>
        <dbReference type="Proteomes" id="UP000318478"/>
    </source>
</evidence>